<dbReference type="OrthoDB" id="4228518at2"/>
<name>A0A4U0SVS5_9ACTN</name>
<reference evidence="1 2" key="1">
    <citation type="submission" date="2019-04" db="EMBL/GenBank/DDBJ databases">
        <title>Streptomyces oryziradicis sp. nov., a novel actinomycete isolated from rhizosphere soil of rice (Oryza sativa L.).</title>
        <authorList>
            <person name="Li C."/>
        </authorList>
    </citation>
    <scope>NUCLEOTIDE SEQUENCE [LARGE SCALE GENOMIC DNA]</scope>
    <source>
        <strain evidence="1 2">NEAU-C40</strain>
    </source>
</reference>
<protein>
    <recommendedName>
        <fullName evidence="3">PE domain-containing protein</fullName>
    </recommendedName>
</protein>
<sequence length="104" mass="11446">MGEAGFRVHPDALTRYATVIDAQREEISYVRSKLAAVTVPSDAFGHLPDAQLLYQAYHEHAEAEQQNLSDLLEALKATVHGLTISAEAYRDHEHQLESGFGGGR</sequence>
<evidence type="ECO:0008006" key="3">
    <source>
        <dbReference type="Google" id="ProtNLM"/>
    </source>
</evidence>
<accession>A0A4U0SVS5</accession>
<dbReference type="EMBL" id="SUMC01000051">
    <property type="protein sequence ID" value="TKA04595.1"/>
    <property type="molecule type" value="Genomic_DNA"/>
</dbReference>
<keyword evidence="2" id="KW-1185">Reference proteome</keyword>
<gene>
    <name evidence="1" type="ORF">FCI23_35650</name>
</gene>
<proteinExistence type="predicted"/>
<evidence type="ECO:0000313" key="1">
    <source>
        <dbReference type="EMBL" id="TKA04595.1"/>
    </source>
</evidence>
<evidence type="ECO:0000313" key="2">
    <source>
        <dbReference type="Proteomes" id="UP000305778"/>
    </source>
</evidence>
<dbReference type="RefSeq" id="WP_136728319.1">
    <property type="nucleotide sequence ID" value="NZ_SUMC01000051.1"/>
</dbReference>
<dbReference type="Proteomes" id="UP000305778">
    <property type="component" value="Unassembled WGS sequence"/>
</dbReference>
<dbReference type="AlphaFoldDB" id="A0A4U0SVS5"/>
<organism evidence="1 2">
    <name type="scientific">Actinacidiphila oryziradicis</name>
    <dbReference type="NCBI Taxonomy" id="2571141"/>
    <lineage>
        <taxon>Bacteria</taxon>
        <taxon>Bacillati</taxon>
        <taxon>Actinomycetota</taxon>
        <taxon>Actinomycetes</taxon>
        <taxon>Kitasatosporales</taxon>
        <taxon>Streptomycetaceae</taxon>
        <taxon>Actinacidiphila</taxon>
    </lineage>
</organism>
<comment type="caution">
    <text evidence="1">The sequence shown here is derived from an EMBL/GenBank/DDBJ whole genome shotgun (WGS) entry which is preliminary data.</text>
</comment>